<dbReference type="Proteomes" id="UP000215914">
    <property type="component" value="Chromosome 1"/>
</dbReference>
<dbReference type="InterPro" id="IPR005174">
    <property type="entry name" value="KIB1-4_b-propeller"/>
</dbReference>
<dbReference type="PANTHER" id="PTHR33127:SF5">
    <property type="entry name" value="TRANSMEMBRANE PROTEIN"/>
    <property type="match status" value="1"/>
</dbReference>
<accession>A0A251VR20</accession>
<feature type="domain" description="KIB1-4 beta-propeller" evidence="1">
    <location>
        <begin position="460"/>
        <end position="696"/>
    </location>
</feature>
<dbReference type="OMA" id="CISARQN"/>
<sequence length="737" mass="84944">MNVMEPQLVSCDQKLPLLSARHQWFIAQNLESHSQILYTLGNQQNYYHCQINELRGRRIRACFHGWVILSDHHDTVLWSLWNPLTSKLIRLPPLIHEAKHSHECCLSAPPDDQGSVLLLTTIEVATIVFCRLDRKRKKLKWTEMSYAKQLKSISGEDVCFLESPTCCNGKVYAMASMYYYHFVIHIDIVVKGKELVISLLPFVELPRVSFRYRPFYNGSIRVRSFLKGSCIELFYIIVSFEDETRTTIGDVHLFTLGMTNMIWEKMVDLKNTIIFLELASDYSACYYSSALDSELGGHIYILGDSGKIIYSFHAKDRTLSVTSMPCSVLESQASAWAMLEWRFEIDHAESKHEEEDTDTQIVVRPAKVDNTNLDGTTGESHLLNIPIHILEMIMELCIGIEYMRFRATCKHCCLAAPPIQWNSITTIKRLQKYSLDSPWLMVLDNDQGIITYIDPICGERYFIKTPQELKGDYQIYCSKYGWLLMFKIQDGSHLAFFNPLTSKILKLPEVPSLDSYCFSAPPTSGDCMVVGFTLFGHVLIHFVSRESIWHLISLNLVGDDPYSFQFPTFNGRDVYTLCNNNKGLNVFRDMAEVDFSWEVVVDEAPSSRCRSLTQYFLSSCHQHLLLVILGKFGESVEVFKLKESTEEWEQTNSLGKHMIYISDASCICLDAKLQEMENKIYFPRLLDNEDTQIVFYSLETCRYHTFNDKNILESFGADFLGTKHHCHPHTWIEPSWS</sequence>
<keyword evidence="3" id="KW-1185">Reference proteome</keyword>
<gene>
    <name evidence="2" type="ORF">HannXRQ_Chr01g0025361</name>
</gene>
<dbReference type="PANTHER" id="PTHR33127">
    <property type="entry name" value="TRANSMEMBRANE PROTEIN"/>
    <property type="match status" value="1"/>
</dbReference>
<evidence type="ECO:0000259" key="1">
    <source>
        <dbReference type="Pfam" id="PF03478"/>
    </source>
</evidence>
<name>A0A251VR20_HELAN</name>
<evidence type="ECO:0000313" key="3">
    <source>
        <dbReference type="Proteomes" id="UP000215914"/>
    </source>
</evidence>
<organism evidence="2 3">
    <name type="scientific">Helianthus annuus</name>
    <name type="common">Common sunflower</name>
    <dbReference type="NCBI Taxonomy" id="4232"/>
    <lineage>
        <taxon>Eukaryota</taxon>
        <taxon>Viridiplantae</taxon>
        <taxon>Streptophyta</taxon>
        <taxon>Embryophyta</taxon>
        <taxon>Tracheophyta</taxon>
        <taxon>Spermatophyta</taxon>
        <taxon>Magnoliopsida</taxon>
        <taxon>eudicotyledons</taxon>
        <taxon>Gunneridae</taxon>
        <taxon>Pentapetalae</taxon>
        <taxon>asterids</taxon>
        <taxon>campanulids</taxon>
        <taxon>Asterales</taxon>
        <taxon>Asteraceae</taxon>
        <taxon>Asteroideae</taxon>
        <taxon>Heliantheae alliance</taxon>
        <taxon>Heliantheae</taxon>
        <taxon>Helianthus</taxon>
    </lineage>
</organism>
<reference evidence="3" key="1">
    <citation type="journal article" date="2017" name="Nature">
        <title>The sunflower genome provides insights into oil metabolism, flowering and Asterid evolution.</title>
        <authorList>
            <person name="Badouin H."/>
            <person name="Gouzy J."/>
            <person name="Grassa C.J."/>
            <person name="Murat F."/>
            <person name="Staton S.E."/>
            <person name="Cottret L."/>
            <person name="Lelandais-Briere C."/>
            <person name="Owens G.L."/>
            <person name="Carrere S."/>
            <person name="Mayjonade B."/>
            <person name="Legrand L."/>
            <person name="Gill N."/>
            <person name="Kane N.C."/>
            <person name="Bowers J.E."/>
            <person name="Hubner S."/>
            <person name="Bellec A."/>
            <person name="Berard A."/>
            <person name="Berges H."/>
            <person name="Blanchet N."/>
            <person name="Boniface M.C."/>
            <person name="Brunel D."/>
            <person name="Catrice O."/>
            <person name="Chaidir N."/>
            <person name="Claudel C."/>
            <person name="Donnadieu C."/>
            <person name="Faraut T."/>
            <person name="Fievet G."/>
            <person name="Helmstetter N."/>
            <person name="King M."/>
            <person name="Knapp S.J."/>
            <person name="Lai Z."/>
            <person name="Le Paslier M.C."/>
            <person name="Lippi Y."/>
            <person name="Lorenzon L."/>
            <person name="Mandel J.R."/>
            <person name="Marage G."/>
            <person name="Marchand G."/>
            <person name="Marquand E."/>
            <person name="Bret-Mestries E."/>
            <person name="Morien E."/>
            <person name="Nambeesan S."/>
            <person name="Nguyen T."/>
            <person name="Pegot-Espagnet P."/>
            <person name="Pouilly N."/>
            <person name="Raftis F."/>
            <person name="Sallet E."/>
            <person name="Schiex T."/>
            <person name="Thomas J."/>
            <person name="Vandecasteele C."/>
            <person name="Vares D."/>
            <person name="Vear F."/>
            <person name="Vautrin S."/>
            <person name="Crespi M."/>
            <person name="Mangin B."/>
            <person name="Burke J.M."/>
            <person name="Salse J."/>
            <person name="Munos S."/>
            <person name="Vincourt P."/>
            <person name="Rieseberg L.H."/>
            <person name="Langlade N.B."/>
        </authorList>
    </citation>
    <scope>NUCLEOTIDE SEQUENCE [LARGE SCALE GENOMIC DNA]</scope>
    <source>
        <strain evidence="3">cv. SF193</strain>
    </source>
</reference>
<feature type="domain" description="KIB1-4 beta-propeller" evidence="1">
    <location>
        <begin position="38"/>
        <end position="304"/>
    </location>
</feature>
<protein>
    <recommendedName>
        <fullName evidence="1">KIB1-4 beta-propeller domain-containing protein</fullName>
    </recommendedName>
</protein>
<dbReference type="EMBL" id="CM007890">
    <property type="protein sequence ID" value="OTG38040.1"/>
    <property type="molecule type" value="Genomic_DNA"/>
</dbReference>
<evidence type="ECO:0000313" key="2">
    <source>
        <dbReference type="EMBL" id="OTG38040.1"/>
    </source>
</evidence>
<dbReference type="AlphaFoldDB" id="A0A251VR20"/>
<proteinExistence type="predicted"/>
<dbReference type="Pfam" id="PF03478">
    <property type="entry name" value="Beta-prop_KIB1-4"/>
    <property type="match status" value="2"/>
</dbReference>
<dbReference type="InParanoid" id="A0A251VR20"/>